<dbReference type="AlphaFoldDB" id="A0AAV4MHM4"/>
<proteinExistence type="predicted"/>
<organism evidence="1 2">
    <name type="scientific">Caerostris darwini</name>
    <dbReference type="NCBI Taxonomy" id="1538125"/>
    <lineage>
        <taxon>Eukaryota</taxon>
        <taxon>Metazoa</taxon>
        <taxon>Ecdysozoa</taxon>
        <taxon>Arthropoda</taxon>
        <taxon>Chelicerata</taxon>
        <taxon>Arachnida</taxon>
        <taxon>Araneae</taxon>
        <taxon>Araneomorphae</taxon>
        <taxon>Entelegynae</taxon>
        <taxon>Araneoidea</taxon>
        <taxon>Araneidae</taxon>
        <taxon>Caerostris</taxon>
    </lineage>
</organism>
<evidence type="ECO:0008006" key="3">
    <source>
        <dbReference type="Google" id="ProtNLM"/>
    </source>
</evidence>
<evidence type="ECO:0000313" key="1">
    <source>
        <dbReference type="EMBL" id="GIX71878.1"/>
    </source>
</evidence>
<comment type="caution">
    <text evidence="1">The sequence shown here is derived from an EMBL/GenBank/DDBJ whole genome shotgun (WGS) entry which is preliminary data.</text>
</comment>
<dbReference type="EMBL" id="BPLQ01000489">
    <property type="protein sequence ID" value="GIX71878.1"/>
    <property type="molecule type" value="Genomic_DNA"/>
</dbReference>
<protein>
    <recommendedName>
        <fullName evidence="3">Ribosomal protein L20</fullName>
    </recommendedName>
</protein>
<sequence>MRIRFSKEVKTAVHSRSLLKNGYWKESRLCLKVSHGFAVYNKLERGVKKTTIMRQVSQSQVFLHGLRKFFSLKTDTGFRTRNKCFG</sequence>
<keyword evidence="2" id="KW-1185">Reference proteome</keyword>
<name>A0AAV4MHM4_9ARAC</name>
<gene>
    <name evidence="1" type="ORF">CDAR_439041</name>
</gene>
<evidence type="ECO:0000313" key="2">
    <source>
        <dbReference type="Proteomes" id="UP001054837"/>
    </source>
</evidence>
<accession>A0AAV4MHM4</accession>
<dbReference type="Proteomes" id="UP001054837">
    <property type="component" value="Unassembled WGS sequence"/>
</dbReference>
<reference evidence="1 2" key="1">
    <citation type="submission" date="2021-06" db="EMBL/GenBank/DDBJ databases">
        <title>Caerostris darwini draft genome.</title>
        <authorList>
            <person name="Kono N."/>
            <person name="Arakawa K."/>
        </authorList>
    </citation>
    <scope>NUCLEOTIDE SEQUENCE [LARGE SCALE GENOMIC DNA]</scope>
</reference>